<reference evidence="1" key="1">
    <citation type="journal article" date="2021" name="PeerJ">
        <title>Extensive microbial diversity within the chicken gut microbiome revealed by metagenomics and culture.</title>
        <authorList>
            <person name="Gilroy R."/>
            <person name="Ravi A."/>
            <person name="Getino M."/>
            <person name="Pursley I."/>
            <person name="Horton D.L."/>
            <person name="Alikhan N.F."/>
            <person name="Baker D."/>
            <person name="Gharbi K."/>
            <person name="Hall N."/>
            <person name="Watson M."/>
            <person name="Adriaenssens E.M."/>
            <person name="Foster-Nyarko E."/>
            <person name="Jarju S."/>
            <person name="Secka A."/>
            <person name="Antonio M."/>
            <person name="Oren A."/>
            <person name="Chaudhuri R.R."/>
            <person name="La Ragione R."/>
            <person name="Hildebrand F."/>
            <person name="Pallen M.J."/>
        </authorList>
    </citation>
    <scope>NUCLEOTIDE SEQUENCE</scope>
    <source>
        <strain evidence="1">CHK187-11901</strain>
    </source>
</reference>
<dbReference type="InterPro" id="IPR045633">
    <property type="entry name" value="DUF6414"/>
</dbReference>
<protein>
    <submittedName>
        <fullName evidence="1">Uncharacterized protein</fullName>
    </submittedName>
</protein>
<dbReference type="EMBL" id="DWWM01000014">
    <property type="protein sequence ID" value="HJC35976.1"/>
    <property type="molecule type" value="Genomic_DNA"/>
</dbReference>
<dbReference type="Proteomes" id="UP000823896">
    <property type="component" value="Unassembled WGS sequence"/>
</dbReference>
<proteinExistence type="predicted"/>
<name>A0A9D2NP12_9FIRM</name>
<dbReference type="Pfam" id="PF19952">
    <property type="entry name" value="DUF6414"/>
    <property type="match status" value="1"/>
</dbReference>
<gene>
    <name evidence="1" type="ORF">H9702_02445</name>
</gene>
<reference evidence="1" key="2">
    <citation type="submission" date="2021-04" db="EMBL/GenBank/DDBJ databases">
        <authorList>
            <person name="Gilroy R."/>
        </authorList>
    </citation>
    <scope>NUCLEOTIDE SEQUENCE</scope>
    <source>
        <strain evidence="1">CHK187-11901</strain>
    </source>
</reference>
<evidence type="ECO:0000313" key="1">
    <source>
        <dbReference type="EMBL" id="HJC35976.1"/>
    </source>
</evidence>
<evidence type="ECO:0000313" key="2">
    <source>
        <dbReference type="Proteomes" id="UP000823896"/>
    </source>
</evidence>
<organism evidence="1 2">
    <name type="scientific">Candidatus Merdibacter merdavium</name>
    <dbReference type="NCBI Taxonomy" id="2838692"/>
    <lineage>
        <taxon>Bacteria</taxon>
        <taxon>Bacillati</taxon>
        <taxon>Bacillota</taxon>
        <taxon>Erysipelotrichia</taxon>
        <taxon>Erysipelotrichales</taxon>
        <taxon>Erysipelotrichaceae</taxon>
        <taxon>Merdibacter</taxon>
    </lineage>
</organism>
<accession>A0A9D2NP12</accession>
<sequence>MRRFIYLDTDTLNSYLAQIFDGLIQSEDSETQHQKKVNKQNSVTTSLAGKIALKLFGKGVDANAQATYQHLKTVADDEMVRDVQTKIMHDNAFDQFMNYLHEHNLLKGADVGDFLIVKDEFYIFDIAFYQKLFVKDGFVDMLTQIQDMNTRKEAEKQTEEFAREQRRSKIVQGKVNETIQEALDKNHENWDSLKKMVEMLAAIIPYPRILCISNYAVVLDEKYMRDNISTAAFKYGGKITVVGYITNKVMAQANSPISTFSGIGNSMNTLTKLFFENIDEMYIVHPVAIYYDD</sequence>
<dbReference type="AlphaFoldDB" id="A0A9D2NP12"/>
<comment type="caution">
    <text evidence="1">The sequence shown here is derived from an EMBL/GenBank/DDBJ whole genome shotgun (WGS) entry which is preliminary data.</text>
</comment>